<evidence type="ECO:0000256" key="1">
    <source>
        <dbReference type="ARBA" id="ARBA00010641"/>
    </source>
</evidence>
<evidence type="ECO:0000259" key="6">
    <source>
        <dbReference type="Pfam" id="PF08281"/>
    </source>
</evidence>
<dbReference type="InterPro" id="IPR013249">
    <property type="entry name" value="RNA_pol_sigma70_r4_t2"/>
</dbReference>
<protein>
    <submittedName>
        <fullName evidence="7">Sigma-70 family RNA polymerase sigma factor</fullName>
    </submittedName>
</protein>
<dbReference type="EMBL" id="CP082270">
    <property type="protein sequence ID" value="WDM63614.1"/>
    <property type="molecule type" value="Genomic_DNA"/>
</dbReference>
<keyword evidence="3" id="KW-0731">Sigma factor</keyword>
<organism evidence="7 8">
    <name type="scientific">Stenotrophomonas forensis</name>
    <dbReference type="NCBI Taxonomy" id="2871169"/>
    <lineage>
        <taxon>Bacteria</taxon>
        <taxon>Pseudomonadati</taxon>
        <taxon>Pseudomonadota</taxon>
        <taxon>Gammaproteobacteria</taxon>
        <taxon>Lysobacterales</taxon>
        <taxon>Lysobacteraceae</taxon>
        <taxon>Stenotrophomonas</taxon>
        <taxon>Stenotrophomonas maltophilia group</taxon>
    </lineage>
</organism>
<dbReference type="NCBIfam" id="TIGR02937">
    <property type="entry name" value="sigma70-ECF"/>
    <property type="match status" value="1"/>
</dbReference>
<dbReference type="InterPro" id="IPR013325">
    <property type="entry name" value="RNA_pol_sigma_r2"/>
</dbReference>
<gene>
    <name evidence="7" type="ORF">K5L94_21385</name>
</gene>
<evidence type="ECO:0000313" key="8">
    <source>
        <dbReference type="Proteomes" id="UP001216828"/>
    </source>
</evidence>
<dbReference type="SUPFAM" id="SSF88659">
    <property type="entry name" value="Sigma3 and sigma4 domains of RNA polymerase sigma factors"/>
    <property type="match status" value="1"/>
</dbReference>
<comment type="similarity">
    <text evidence="1">Belongs to the sigma-70 factor family. ECF subfamily.</text>
</comment>
<dbReference type="PANTHER" id="PTHR43133">
    <property type="entry name" value="RNA POLYMERASE ECF-TYPE SIGMA FACTO"/>
    <property type="match status" value="1"/>
</dbReference>
<accession>A0ABY7Y0V5</accession>
<evidence type="ECO:0000256" key="4">
    <source>
        <dbReference type="ARBA" id="ARBA00023163"/>
    </source>
</evidence>
<dbReference type="Pfam" id="PF08281">
    <property type="entry name" value="Sigma70_r4_2"/>
    <property type="match status" value="1"/>
</dbReference>
<evidence type="ECO:0000256" key="3">
    <source>
        <dbReference type="ARBA" id="ARBA00023082"/>
    </source>
</evidence>
<dbReference type="SUPFAM" id="SSF88946">
    <property type="entry name" value="Sigma2 domain of RNA polymerase sigma factors"/>
    <property type="match status" value="1"/>
</dbReference>
<dbReference type="InterPro" id="IPR039425">
    <property type="entry name" value="RNA_pol_sigma-70-like"/>
</dbReference>
<reference evidence="7 8" key="1">
    <citation type="submission" date="2021-08" db="EMBL/GenBank/DDBJ databases">
        <title>Stenotrophomonas forensis sp. nov., isolated from contaminated viral transport media.</title>
        <authorList>
            <person name="Nguyen S.V."/>
            <person name="Edwards D."/>
            <person name="Scott S."/>
            <person name="Doss J."/>
            <person name="Merid S."/>
            <person name="Zelaya E."/>
            <person name="Maza C."/>
            <person name="Mann M."/>
            <person name="Hamilton B."/>
            <person name="Blackwell R."/>
            <person name="Tran A."/>
            <person name="Hauser J."/>
        </authorList>
    </citation>
    <scope>NUCLEOTIDE SEQUENCE [LARGE SCALE GENOMIC DNA]</scope>
    <source>
        <strain evidence="7 8">DFS-20110405</strain>
    </source>
</reference>
<dbReference type="Proteomes" id="UP001216828">
    <property type="component" value="Chromosome"/>
</dbReference>
<feature type="domain" description="RNA polymerase sigma factor 70 region 4 type 2" evidence="6">
    <location>
        <begin position="159"/>
        <end position="209"/>
    </location>
</feature>
<dbReference type="RefSeq" id="WP_274511328.1">
    <property type="nucleotide sequence ID" value="NZ_CP082270.1"/>
</dbReference>
<feature type="domain" description="RNA polymerase sigma-70 region 2" evidence="5">
    <location>
        <begin position="58"/>
        <end position="124"/>
    </location>
</feature>
<dbReference type="PANTHER" id="PTHR43133:SF51">
    <property type="entry name" value="RNA POLYMERASE SIGMA FACTOR"/>
    <property type="match status" value="1"/>
</dbReference>
<sequence>MSLLGEALSALRGRRRHDAAATVTAAPAPAPAPAAPLDTDQALVRAIIDGSQAAFSQLVETHQRTCAHVIGRMVGDRDQVADLLQETFLAVFRQLHRFRFESSLRTWVSRVAYTTALQHLRRRRLEAQWMVAVEVPEELGIGDEGPGPAEFSESLQAGRQLGAALERLSAPQRLIVGLHYLEDFDLAEIEQVTGLARGTIKSHLYRARQILKQELTRHATAGELL</sequence>
<name>A0ABY7Y0V5_9GAMM</name>
<keyword evidence="2" id="KW-0805">Transcription regulation</keyword>
<dbReference type="InterPro" id="IPR013324">
    <property type="entry name" value="RNA_pol_sigma_r3/r4-like"/>
</dbReference>
<keyword evidence="4" id="KW-0804">Transcription</keyword>
<dbReference type="InterPro" id="IPR014284">
    <property type="entry name" value="RNA_pol_sigma-70_dom"/>
</dbReference>
<dbReference type="Pfam" id="PF04542">
    <property type="entry name" value="Sigma70_r2"/>
    <property type="match status" value="1"/>
</dbReference>
<dbReference type="InterPro" id="IPR007627">
    <property type="entry name" value="RNA_pol_sigma70_r2"/>
</dbReference>
<keyword evidence="8" id="KW-1185">Reference proteome</keyword>
<evidence type="ECO:0000313" key="7">
    <source>
        <dbReference type="EMBL" id="WDM63614.1"/>
    </source>
</evidence>
<evidence type="ECO:0000256" key="2">
    <source>
        <dbReference type="ARBA" id="ARBA00023015"/>
    </source>
</evidence>
<dbReference type="Gene3D" id="1.10.1740.10">
    <property type="match status" value="1"/>
</dbReference>
<dbReference type="InterPro" id="IPR036388">
    <property type="entry name" value="WH-like_DNA-bd_sf"/>
</dbReference>
<proteinExistence type="inferred from homology"/>
<evidence type="ECO:0000259" key="5">
    <source>
        <dbReference type="Pfam" id="PF04542"/>
    </source>
</evidence>
<dbReference type="Gene3D" id="1.10.10.10">
    <property type="entry name" value="Winged helix-like DNA-binding domain superfamily/Winged helix DNA-binding domain"/>
    <property type="match status" value="1"/>
</dbReference>